<feature type="signal peptide" evidence="5">
    <location>
        <begin position="1"/>
        <end position="18"/>
    </location>
</feature>
<dbReference type="InterPro" id="IPR001965">
    <property type="entry name" value="Znf_PHD"/>
</dbReference>
<dbReference type="InterPro" id="IPR013083">
    <property type="entry name" value="Znf_RING/FYVE/PHD"/>
</dbReference>
<protein>
    <recommendedName>
        <fullName evidence="6">Zinc finger PHD-type domain-containing protein</fullName>
    </recommendedName>
</protein>
<feature type="chain" id="PRO_5029547836" description="Zinc finger PHD-type domain-containing protein" evidence="5">
    <location>
        <begin position="19"/>
        <end position="860"/>
    </location>
</feature>
<dbReference type="InterPro" id="IPR011011">
    <property type="entry name" value="Znf_FYVE_PHD"/>
</dbReference>
<evidence type="ECO:0000256" key="2">
    <source>
        <dbReference type="ARBA" id="ARBA00022771"/>
    </source>
</evidence>
<sequence length="860" mass="93637">MLQLFFGLAFSAAPLTLYFPPIRSLSLRGGNGEDDPAGPECSPSHASHHLSYLQLSPFIQESISSLRLGKSLSSLEVEDLILILNSCCRFRFWDFGILGFGFFLFVLNVELMEPAPEIRDEELGAKTREAVALRCLEELFHPLPDPAAVDAQANGHFDVSRSCEEVLKYILRRAAISELKSGAPESLKIRAIPFIIHKRASMGQTALSKLKDELVRGTLPFAASLSKGGRLVLANEHDKDDALALTWRCPGKANADAQVSDVQERMMDTNLDDVDGNADAQVPKVQESLMATALDNVDGNADAQVSMVQESLIATAHDNMDGDADVQVSKVQEMHNADVQVSIVKESLIATTHGNMDGNADVQVSEAQEIHNVVVEDSTVQESLIATTRDNVDCIADVQVSKPQEICNADAPVSVVQECLIATIHDNADVQISKAQESLFYTSFEDANGNADAQVAEAENLICTTLDDANDNSDAQEAEAQVSLTAAILDNVDGNVDAQVSKAQESLIYTTLDDANGNADFYAAEDLVSLIPTILENMDGARGADMHAQEFFPLKRKSSDFLDKYVNGQAHEIENQGDLDGRNQSLAQTLVPLHDNVDEFVQENISQIVGLEESRSLENGHDERGLGFNVQPSQSETANNTEKVSRGASGNGNHDYLSVGVVNDADLRASSVAPTLKTQNVDEGKIHTVDNLHDNEPANTMEHLSKEDNEFDNDGYDNERLKVSEKERNILNSPCKVNHGSSQVSESPVLNPCVKCNKEGSPLFCSSSNCSLGIHENCLGSPVKFDDQGNFYCPFCAYAHALSEYRKCTESVSSLKKEFHSFFNKNASHRPSTKGKGTTILDSTNQRNMLSSYKGKALSF</sequence>
<evidence type="ECO:0000256" key="4">
    <source>
        <dbReference type="SAM" id="MobiDB-lite"/>
    </source>
</evidence>
<comment type="caution">
    <text evidence="7">The sequence shown here is derived from an EMBL/GenBank/DDBJ whole genome shotgun (WGS) entry which is preliminary data.</text>
</comment>
<keyword evidence="3" id="KW-0862">Zinc</keyword>
<feature type="domain" description="Zinc finger PHD-type" evidence="6">
    <location>
        <begin position="752"/>
        <end position="797"/>
    </location>
</feature>
<evidence type="ECO:0000256" key="1">
    <source>
        <dbReference type="ARBA" id="ARBA00022723"/>
    </source>
</evidence>
<proteinExistence type="predicted"/>
<keyword evidence="8" id="KW-1185">Reference proteome</keyword>
<dbReference type="EMBL" id="JAAARO010000003">
    <property type="protein sequence ID" value="KAF5750203.1"/>
    <property type="molecule type" value="Genomic_DNA"/>
</dbReference>
<dbReference type="Proteomes" id="UP000593562">
    <property type="component" value="Unassembled WGS sequence"/>
</dbReference>
<keyword evidence="5" id="KW-0732">Signal</keyword>
<evidence type="ECO:0000313" key="8">
    <source>
        <dbReference type="Proteomes" id="UP000593562"/>
    </source>
</evidence>
<keyword evidence="2" id="KW-0863">Zinc-finger</keyword>
<feature type="compositionally biased region" description="Polar residues" evidence="4">
    <location>
        <begin position="630"/>
        <end position="642"/>
    </location>
</feature>
<evidence type="ECO:0000259" key="6">
    <source>
        <dbReference type="SMART" id="SM00249"/>
    </source>
</evidence>
<evidence type="ECO:0000256" key="5">
    <source>
        <dbReference type="SAM" id="SignalP"/>
    </source>
</evidence>
<organism evidence="7 8">
    <name type="scientific">Tripterygium wilfordii</name>
    <name type="common">Thunder God vine</name>
    <dbReference type="NCBI Taxonomy" id="458696"/>
    <lineage>
        <taxon>Eukaryota</taxon>
        <taxon>Viridiplantae</taxon>
        <taxon>Streptophyta</taxon>
        <taxon>Embryophyta</taxon>
        <taxon>Tracheophyta</taxon>
        <taxon>Spermatophyta</taxon>
        <taxon>Magnoliopsida</taxon>
        <taxon>eudicotyledons</taxon>
        <taxon>Gunneridae</taxon>
        <taxon>Pentapetalae</taxon>
        <taxon>rosids</taxon>
        <taxon>fabids</taxon>
        <taxon>Celastrales</taxon>
        <taxon>Celastraceae</taxon>
        <taxon>Tripterygium</taxon>
    </lineage>
</organism>
<keyword evidence="1" id="KW-0479">Metal-binding</keyword>
<gene>
    <name evidence="7" type="ORF">HS088_TW03G00536</name>
</gene>
<accession>A0A7J7DV73</accession>
<name>A0A7J7DV73_TRIWF</name>
<feature type="region of interest" description="Disordered" evidence="4">
    <location>
        <begin position="619"/>
        <end position="653"/>
    </location>
</feature>
<dbReference type="PANTHER" id="PTHR47863:SF4">
    <property type="entry name" value="RING_FYVE_PHD ZINC FINGER SUPERFAMILY PROTEIN"/>
    <property type="match status" value="1"/>
</dbReference>
<dbReference type="Gene3D" id="3.30.40.10">
    <property type="entry name" value="Zinc/RING finger domain, C3HC4 (zinc finger)"/>
    <property type="match status" value="1"/>
</dbReference>
<evidence type="ECO:0000256" key="3">
    <source>
        <dbReference type="ARBA" id="ARBA00022833"/>
    </source>
</evidence>
<dbReference type="SMART" id="SM00249">
    <property type="entry name" value="PHD"/>
    <property type="match status" value="1"/>
</dbReference>
<dbReference type="AlphaFoldDB" id="A0A7J7DV73"/>
<evidence type="ECO:0000313" key="7">
    <source>
        <dbReference type="EMBL" id="KAF5750203.1"/>
    </source>
</evidence>
<dbReference type="SUPFAM" id="SSF57903">
    <property type="entry name" value="FYVE/PHD zinc finger"/>
    <property type="match status" value="1"/>
</dbReference>
<dbReference type="GO" id="GO:0008270">
    <property type="term" value="F:zinc ion binding"/>
    <property type="evidence" value="ECO:0007669"/>
    <property type="project" value="UniProtKB-KW"/>
</dbReference>
<dbReference type="PANTHER" id="PTHR47863">
    <property type="entry name" value="RING/FYVE/PHD ZINC FINGER SUPERFAMILY PROTEIN"/>
    <property type="match status" value="1"/>
</dbReference>
<reference evidence="7 8" key="1">
    <citation type="journal article" date="2020" name="Nat. Commun.">
        <title>Genome of Tripterygium wilfordii and identification of cytochrome P450 involved in triptolide biosynthesis.</title>
        <authorList>
            <person name="Tu L."/>
            <person name="Su P."/>
            <person name="Zhang Z."/>
            <person name="Gao L."/>
            <person name="Wang J."/>
            <person name="Hu T."/>
            <person name="Zhou J."/>
            <person name="Zhang Y."/>
            <person name="Zhao Y."/>
            <person name="Liu Y."/>
            <person name="Song Y."/>
            <person name="Tong Y."/>
            <person name="Lu Y."/>
            <person name="Yang J."/>
            <person name="Xu C."/>
            <person name="Jia M."/>
            <person name="Peters R.J."/>
            <person name="Huang L."/>
            <person name="Gao W."/>
        </authorList>
    </citation>
    <scope>NUCLEOTIDE SEQUENCE [LARGE SCALE GENOMIC DNA]</scope>
    <source>
        <strain evidence="8">cv. XIE 37</strain>
        <tissue evidence="7">Leaf</tissue>
    </source>
</reference>
<dbReference type="InParanoid" id="A0A7J7DV73"/>